<feature type="binding site" evidence="9">
    <location>
        <begin position="616"/>
        <end position="623"/>
    </location>
    <ligand>
        <name>ATP</name>
        <dbReference type="ChEBI" id="CHEBI:30616"/>
    </ligand>
</feature>
<dbReference type="Gene3D" id="3.30.420.110">
    <property type="entry name" value="MutS, connector domain"/>
    <property type="match status" value="1"/>
</dbReference>
<dbReference type="InterPro" id="IPR007696">
    <property type="entry name" value="DNA_mismatch_repair_MutS_core"/>
</dbReference>
<dbReference type="InterPro" id="IPR005748">
    <property type="entry name" value="DNA_mismatch_repair_MutS"/>
</dbReference>
<evidence type="ECO:0000256" key="2">
    <source>
        <dbReference type="ARBA" id="ARBA00021982"/>
    </source>
</evidence>
<evidence type="ECO:0000313" key="13">
    <source>
        <dbReference type="Proteomes" id="UP000253728"/>
    </source>
</evidence>
<dbReference type="InterPro" id="IPR007695">
    <property type="entry name" value="DNA_mismatch_repair_MutS-lik_N"/>
</dbReference>
<dbReference type="Pfam" id="PF05192">
    <property type="entry name" value="MutS_III"/>
    <property type="match status" value="1"/>
</dbReference>
<evidence type="ECO:0000256" key="1">
    <source>
        <dbReference type="ARBA" id="ARBA00006271"/>
    </source>
</evidence>
<dbReference type="PANTHER" id="PTHR11361">
    <property type="entry name" value="DNA MISMATCH REPAIR PROTEIN MUTS FAMILY MEMBER"/>
    <property type="match status" value="1"/>
</dbReference>
<dbReference type="Pfam" id="PF01624">
    <property type="entry name" value="MutS_I"/>
    <property type="match status" value="1"/>
</dbReference>
<organism evidence="12 13">
    <name type="scientific">Aggregatibacter aphrophilus</name>
    <name type="common">Haemophilus aphrophilus</name>
    <dbReference type="NCBI Taxonomy" id="732"/>
    <lineage>
        <taxon>Bacteria</taxon>
        <taxon>Pseudomonadati</taxon>
        <taxon>Pseudomonadota</taxon>
        <taxon>Gammaproteobacteria</taxon>
        <taxon>Pasteurellales</taxon>
        <taxon>Pasteurellaceae</taxon>
        <taxon>Aggregatibacter</taxon>
    </lineage>
</organism>
<dbReference type="SUPFAM" id="SSF52540">
    <property type="entry name" value="P-loop containing nucleoside triphosphate hydrolases"/>
    <property type="match status" value="1"/>
</dbReference>
<evidence type="ECO:0000256" key="8">
    <source>
        <dbReference type="ARBA" id="ARBA00024647"/>
    </source>
</evidence>
<dbReference type="GO" id="GO:0006298">
    <property type="term" value="P:mismatch repair"/>
    <property type="evidence" value="ECO:0007669"/>
    <property type="project" value="UniProtKB-UniRule"/>
</dbReference>
<feature type="domain" description="DNA mismatch repair proteins mutS family" evidence="11">
    <location>
        <begin position="690"/>
        <end position="706"/>
    </location>
</feature>
<dbReference type="RefSeq" id="WP_032995058.1">
    <property type="nucleotide sequence ID" value="NZ_MAQF01000027.1"/>
</dbReference>
<dbReference type="GO" id="GO:0030983">
    <property type="term" value="F:mismatched DNA binding"/>
    <property type="evidence" value="ECO:0007669"/>
    <property type="project" value="InterPro"/>
</dbReference>
<dbReference type="InterPro" id="IPR027417">
    <property type="entry name" value="P-loop_NTPase"/>
</dbReference>
<evidence type="ECO:0000256" key="7">
    <source>
        <dbReference type="ARBA" id="ARBA00023204"/>
    </source>
</evidence>
<dbReference type="FunFam" id="3.30.420.110:FF:000001">
    <property type="entry name" value="DNA mismatch repair protein MutS"/>
    <property type="match status" value="1"/>
</dbReference>
<dbReference type="SUPFAM" id="SSF53150">
    <property type="entry name" value="DNA repair protein MutS, domain II"/>
    <property type="match status" value="1"/>
</dbReference>
<evidence type="ECO:0000256" key="5">
    <source>
        <dbReference type="ARBA" id="ARBA00022840"/>
    </source>
</evidence>
<dbReference type="HAMAP" id="MF_00096">
    <property type="entry name" value="MutS"/>
    <property type="match status" value="1"/>
</dbReference>
<dbReference type="NCBIfam" id="NF003810">
    <property type="entry name" value="PRK05399.1"/>
    <property type="match status" value="1"/>
</dbReference>
<name>A0A336N5G5_AGGAP</name>
<keyword evidence="4 9" id="KW-0227">DNA damage</keyword>
<dbReference type="InterPro" id="IPR016151">
    <property type="entry name" value="DNA_mismatch_repair_MutS_N"/>
</dbReference>
<dbReference type="FunFam" id="3.40.1170.10:FF:000001">
    <property type="entry name" value="DNA mismatch repair protein MutS"/>
    <property type="match status" value="1"/>
</dbReference>
<dbReference type="Gene3D" id="1.10.1420.10">
    <property type="match status" value="2"/>
</dbReference>
<dbReference type="GO" id="GO:0003684">
    <property type="term" value="F:damaged DNA binding"/>
    <property type="evidence" value="ECO:0007669"/>
    <property type="project" value="UniProtKB-UniRule"/>
</dbReference>
<dbReference type="Gene3D" id="3.40.1170.10">
    <property type="entry name" value="DNA repair protein MutS, domain I"/>
    <property type="match status" value="1"/>
</dbReference>
<keyword evidence="6 9" id="KW-0238">DNA-binding</keyword>
<accession>A0A336N5G5</accession>
<dbReference type="NCBIfam" id="TIGR01070">
    <property type="entry name" value="mutS1"/>
    <property type="match status" value="1"/>
</dbReference>
<comment type="similarity">
    <text evidence="1 9 10">Belongs to the DNA mismatch repair MutS family.</text>
</comment>
<dbReference type="InterPro" id="IPR036678">
    <property type="entry name" value="MutS_con_dom_sf"/>
</dbReference>
<dbReference type="GO" id="GO:0140664">
    <property type="term" value="F:ATP-dependent DNA damage sensor activity"/>
    <property type="evidence" value="ECO:0007669"/>
    <property type="project" value="InterPro"/>
</dbReference>
<sequence length="866" mass="96980">MMSKENFEQHTPMMKQYLQLKAENPDILLFYRMGDFYELFYDDAKHASALLDISLTKRGQSAGQPIPMAGVPYHAVEGYLAKLVQLGESVAICEQIGDPNTAKGPVERQIVRIVTPGTVSDEALLPERQDNLIAAVYQEKDHFGLATLDMTSGRFQLCEPQSKADLQTELQRIAPVELLYCEDFADFQLIEHAKGLRRRPIWEFELKTAIQQLCHQFNTKDLCGFGVEKAILGLCAAGCLLQYARETQRTALPHIQSIHLIQHSENIQLDAATRRNLELTQNLAGGTENTLAAVLDKCVTPMGSRLLKRWIHQPICDVAKLTQRQQAIGVILEQDLVADLQPYLQQVGDMERILARVALRTARPRDLTRLRTALEQIPYIKDRLAEKTSAKMTALYQQLGDFSVQFDLLQRAIIDSPPVLIRDGGVIAAGYNAELDEWRELADGATRYLEDLEQRERENTGIDTLKIGFNAVHGYYIQISQGQAHKAPIHYVRRQTLKNAERYIIPELKTYEDKVLKAKGASLVLEKQLYDEIFDQLLPHLGDLQLAGLALAELDVLTNLAERAESLNYVAPTFSAQTGIHIQNGRHPVVEQVLKEPFIANPTELTEQQHFLIITGPNMGGKSTYMRQTALITLMAYMGSFVPADSAVIGPVDRIFTRIGASDDLASGRSTFMVEMTEMANILHQATDKSLVLIDEIGRGTSTYDGLSLAWACAEWLAKKIRSLTLFATHYFELTVLPEQVQGIGNIHLDAIEHNDTIVFMHAVQKGAASKSYGLAVAALAGVPQQVIKLAKQKLAQLEKLSQQNANQQVQNLRLLNHCQGELEFATAEDEKKDMLLHMLQELDPDDLSPKQALAYLYQLKKMVKE</sequence>
<dbReference type="EMBL" id="UFSP01000001">
    <property type="protein sequence ID" value="SSY94828.1"/>
    <property type="molecule type" value="Genomic_DNA"/>
</dbReference>
<reference evidence="12 13" key="1">
    <citation type="submission" date="2018-06" db="EMBL/GenBank/DDBJ databases">
        <authorList>
            <consortium name="Pathogen Informatics"/>
            <person name="Doyle S."/>
        </authorList>
    </citation>
    <scope>NUCLEOTIDE SEQUENCE [LARGE SCALE GENOMIC DNA]</scope>
    <source>
        <strain evidence="12 13">NCTC5908</strain>
    </source>
</reference>
<dbReference type="STRING" id="732.ADJ80_01875"/>
<dbReference type="GO" id="GO:0005829">
    <property type="term" value="C:cytosol"/>
    <property type="evidence" value="ECO:0007669"/>
    <property type="project" value="TreeGrafter"/>
</dbReference>
<dbReference type="InterPro" id="IPR007861">
    <property type="entry name" value="DNA_mismatch_repair_MutS_clamp"/>
</dbReference>
<dbReference type="GO" id="GO:0005524">
    <property type="term" value="F:ATP binding"/>
    <property type="evidence" value="ECO:0007669"/>
    <property type="project" value="UniProtKB-UniRule"/>
</dbReference>
<dbReference type="InterPro" id="IPR000432">
    <property type="entry name" value="DNA_mismatch_repair_MutS_C"/>
</dbReference>
<dbReference type="Pfam" id="PF00488">
    <property type="entry name" value="MutS_V"/>
    <property type="match status" value="1"/>
</dbReference>
<dbReference type="InterPro" id="IPR045076">
    <property type="entry name" value="MutS"/>
</dbReference>
<dbReference type="InterPro" id="IPR036187">
    <property type="entry name" value="DNA_mismatch_repair_MutS_sf"/>
</dbReference>
<dbReference type="FunFam" id="3.40.50.300:FF:000283">
    <property type="entry name" value="DNA mismatch repair protein MutS"/>
    <property type="match status" value="1"/>
</dbReference>
<dbReference type="InterPro" id="IPR017261">
    <property type="entry name" value="DNA_mismatch_repair_MutS/MSH"/>
</dbReference>
<dbReference type="Proteomes" id="UP000253728">
    <property type="component" value="Unassembled WGS sequence"/>
</dbReference>
<keyword evidence="3 9" id="KW-0547">Nucleotide-binding</keyword>
<dbReference type="Gene3D" id="3.40.50.300">
    <property type="entry name" value="P-loop containing nucleotide triphosphate hydrolases"/>
    <property type="match status" value="1"/>
</dbReference>
<dbReference type="GeneID" id="49634846"/>
<dbReference type="InterPro" id="IPR007860">
    <property type="entry name" value="DNA_mmatch_repair_MutS_con_dom"/>
</dbReference>
<gene>
    <name evidence="9 12" type="primary">mutS</name>
    <name evidence="12" type="ORF">NCTC5908_01040</name>
</gene>
<dbReference type="Pfam" id="PF05190">
    <property type="entry name" value="MutS_IV"/>
    <property type="match status" value="1"/>
</dbReference>
<evidence type="ECO:0000256" key="6">
    <source>
        <dbReference type="ARBA" id="ARBA00023125"/>
    </source>
</evidence>
<evidence type="ECO:0000256" key="4">
    <source>
        <dbReference type="ARBA" id="ARBA00022763"/>
    </source>
</evidence>
<proteinExistence type="inferred from homology"/>
<dbReference type="PIRSF" id="PIRSF037677">
    <property type="entry name" value="DNA_mis_repair_Msh6"/>
    <property type="match status" value="1"/>
</dbReference>
<dbReference type="PROSITE" id="PS00486">
    <property type="entry name" value="DNA_MISMATCH_REPAIR_2"/>
    <property type="match status" value="1"/>
</dbReference>
<comment type="function">
    <text evidence="8 9">This protein is involved in the repair of mismatches in DNA. It is possible that it carries out the mismatch recognition step. This protein has a weak ATPase activity.</text>
</comment>
<dbReference type="CDD" id="cd03284">
    <property type="entry name" value="ABC_MutS1"/>
    <property type="match status" value="1"/>
</dbReference>
<evidence type="ECO:0000313" key="12">
    <source>
        <dbReference type="EMBL" id="SSY94828.1"/>
    </source>
</evidence>
<dbReference type="Pfam" id="PF05188">
    <property type="entry name" value="MutS_II"/>
    <property type="match status" value="1"/>
</dbReference>
<dbReference type="SMART" id="SM00534">
    <property type="entry name" value="MUTSac"/>
    <property type="match status" value="1"/>
</dbReference>
<dbReference type="SMART" id="SM00533">
    <property type="entry name" value="MUTSd"/>
    <property type="match status" value="1"/>
</dbReference>
<keyword evidence="7 9" id="KW-0234">DNA repair</keyword>
<evidence type="ECO:0000259" key="11">
    <source>
        <dbReference type="PROSITE" id="PS00486"/>
    </source>
</evidence>
<dbReference type="Gene3D" id="6.10.140.430">
    <property type="match status" value="1"/>
</dbReference>
<dbReference type="FunFam" id="1.10.1420.10:FF:000002">
    <property type="entry name" value="DNA mismatch repair protein MutS"/>
    <property type="match status" value="1"/>
</dbReference>
<dbReference type="SUPFAM" id="SSF48334">
    <property type="entry name" value="DNA repair protein MutS, domain III"/>
    <property type="match status" value="1"/>
</dbReference>
<keyword evidence="5 9" id="KW-0067">ATP-binding</keyword>
<dbReference type="AlphaFoldDB" id="A0A336N5G5"/>
<dbReference type="PANTHER" id="PTHR11361:SF34">
    <property type="entry name" value="DNA MISMATCH REPAIR PROTEIN MSH1, MITOCHONDRIAL"/>
    <property type="match status" value="1"/>
</dbReference>
<evidence type="ECO:0000256" key="3">
    <source>
        <dbReference type="ARBA" id="ARBA00022741"/>
    </source>
</evidence>
<evidence type="ECO:0000256" key="10">
    <source>
        <dbReference type="RuleBase" id="RU003756"/>
    </source>
</evidence>
<evidence type="ECO:0000256" key="9">
    <source>
        <dbReference type="HAMAP-Rule" id="MF_00096"/>
    </source>
</evidence>
<protein>
    <recommendedName>
        <fullName evidence="2 9">DNA mismatch repair protein MutS</fullName>
    </recommendedName>
</protein>
<dbReference type="SUPFAM" id="SSF55271">
    <property type="entry name" value="DNA repair protein MutS, domain I"/>
    <property type="match status" value="1"/>
</dbReference>